<dbReference type="Pfam" id="PF11788">
    <property type="entry name" value="MRP-L46"/>
    <property type="match status" value="1"/>
</dbReference>
<dbReference type="Proteomes" id="UP000054560">
    <property type="component" value="Unassembled WGS sequence"/>
</dbReference>
<name>A0A0L0FYA4_9EUKA</name>
<sequence length="108" mass="12252">MLSSYVSGRLLRQAHTSACTRQAHTLTAWKQYQLHNTHTHTKLARCTTVRHSSSADASDEKANVDISTVSPRRLSVGVIIERYPILTPDPDPFELEFNDYKERIAEGR</sequence>
<keyword evidence="3" id="KW-1185">Reference proteome</keyword>
<evidence type="ECO:0000313" key="3">
    <source>
        <dbReference type="Proteomes" id="UP000054560"/>
    </source>
</evidence>
<accession>A0A0L0FYA4</accession>
<feature type="domain" description="Large ribosomal subunit protein mL46 N-terminal" evidence="1">
    <location>
        <begin position="73"/>
        <end position="104"/>
    </location>
</feature>
<dbReference type="GeneID" id="25906581"/>
<reference evidence="2 3" key="1">
    <citation type="submission" date="2011-02" db="EMBL/GenBank/DDBJ databases">
        <title>The Genome Sequence of Sphaeroforma arctica JP610.</title>
        <authorList>
            <consortium name="The Broad Institute Genome Sequencing Platform"/>
            <person name="Russ C."/>
            <person name="Cuomo C."/>
            <person name="Young S.K."/>
            <person name="Zeng Q."/>
            <person name="Gargeya S."/>
            <person name="Alvarado L."/>
            <person name="Berlin A."/>
            <person name="Chapman S.B."/>
            <person name="Chen Z."/>
            <person name="Freedman E."/>
            <person name="Gellesch M."/>
            <person name="Goldberg J."/>
            <person name="Griggs A."/>
            <person name="Gujja S."/>
            <person name="Heilman E."/>
            <person name="Heiman D."/>
            <person name="Howarth C."/>
            <person name="Mehta T."/>
            <person name="Neiman D."/>
            <person name="Pearson M."/>
            <person name="Roberts A."/>
            <person name="Saif S."/>
            <person name="Shea T."/>
            <person name="Shenoy N."/>
            <person name="Sisk P."/>
            <person name="Stolte C."/>
            <person name="Sykes S."/>
            <person name="White J."/>
            <person name="Yandava C."/>
            <person name="Burger G."/>
            <person name="Gray M.W."/>
            <person name="Holland P.W.H."/>
            <person name="King N."/>
            <person name="Lang F.B.F."/>
            <person name="Roger A.J."/>
            <person name="Ruiz-Trillo I."/>
            <person name="Haas B."/>
            <person name="Nusbaum C."/>
            <person name="Birren B."/>
        </authorList>
    </citation>
    <scope>NUCLEOTIDE SEQUENCE [LARGE SCALE GENOMIC DNA]</scope>
    <source>
        <strain evidence="2 3">JP610</strain>
    </source>
</reference>
<protein>
    <recommendedName>
        <fullName evidence="1">Large ribosomal subunit protein mL46 N-terminal domain-containing protein</fullName>
    </recommendedName>
</protein>
<gene>
    <name evidence="2" type="ORF">SARC_06077</name>
</gene>
<dbReference type="RefSeq" id="XP_014155501.1">
    <property type="nucleotide sequence ID" value="XM_014300026.1"/>
</dbReference>
<feature type="non-terminal residue" evidence="2">
    <location>
        <position position="108"/>
    </location>
</feature>
<organism evidence="2 3">
    <name type="scientific">Sphaeroforma arctica JP610</name>
    <dbReference type="NCBI Taxonomy" id="667725"/>
    <lineage>
        <taxon>Eukaryota</taxon>
        <taxon>Ichthyosporea</taxon>
        <taxon>Ichthyophonida</taxon>
        <taxon>Sphaeroforma</taxon>
    </lineage>
</organism>
<proteinExistence type="predicted"/>
<dbReference type="EMBL" id="KQ242016">
    <property type="protein sequence ID" value="KNC81599.1"/>
    <property type="molecule type" value="Genomic_DNA"/>
</dbReference>
<dbReference type="AlphaFoldDB" id="A0A0L0FYA4"/>
<dbReference type="InterPro" id="IPR021757">
    <property type="entry name" value="Ribosomal_mL46_N"/>
</dbReference>
<evidence type="ECO:0000313" key="2">
    <source>
        <dbReference type="EMBL" id="KNC81599.1"/>
    </source>
</evidence>
<evidence type="ECO:0000259" key="1">
    <source>
        <dbReference type="Pfam" id="PF11788"/>
    </source>
</evidence>
<dbReference type="OrthoDB" id="414075at2759"/>